<dbReference type="Pfam" id="PF01757">
    <property type="entry name" value="Acyl_transf_3"/>
    <property type="match status" value="1"/>
</dbReference>
<dbReference type="Proteomes" id="UP001084197">
    <property type="component" value="Unassembled WGS sequence"/>
</dbReference>
<reference evidence="5" key="1">
    <citation type="submission" date="2022-11" db="EMBL/GenBank/DDBJ databases">
        <title>WGS of Natronobacillus azotifigens 24KS-1, an anaerobic diazotrophic haloalkaliphile from soda-rich habitats.</title>
        <authorList>
            <person name="Sorokin D.Y."/>
            <person name="Merkel A.Y."/>
        </authorList>
    </citation>
    <scope>NUCLEOTIDE SEQUENCE</scope>
    <source>
        <strain evidence="5">24KS-1</strain>
    </source>
</reference>
<dbReference type="PANTHER" id="PTHR37312">
    <property type="entry name" value="MEMBRANE-BOUND ACYLTRANSFERASE YKRP-RELATED"/>
    <property type="match status" value="1"/>
</dbReference>
<evidence type="ECO:0000256" key="2">
    <source>
        <dbReference type="ARBA" id="ARBA00007400"/>
    </source>
</evidence>
<keyword evidence="3" id="KW-0812">Transmembrane</keyword>
<comment type="similarity">
    <text evidence="2">Belongs to the acyltransferase 3 family.</text>
</comment>
<keyword evidence="3" id="KW-1133">Transmembrane helix</keyword>
<feature type="transmembrane region" description="Helical" evidence="3">
    <location>
        <begin position="40"/>
        <end position="61"/>
    </location>
</feature>
<feature type="transmembrane region" description="Helical" evidence="3">
    <location>
        <begin position="102"/>
        <end position="122"/>
    </location>
</feature>
<feature type="domain" description="Acyltransferase 3" evidence="4">
    <location>
        <begin position="5"/>
        <end position="303"/>
    </location>
</feature>
<evidence type="ECO:0000313" key="6">
    <source>
        <dbReference type="Proteomes" id="UP001084197"/>
    </source>
</evidence>
<comment type="caution">
    <text evidence="5">The sequence shown here is derived from an EMBL/GenBank/DDBJ whole genome shotgun (WGS) entry which is preliminary data.</text>
</comment>
<keyword evidence="3" id="KW-0472">Membrane</keyword>
<sequence>MNREAFFDNAKIFLIFLVVFGHLIQPLITESPVILTMYQFIYLFHMPAMILLTGFFAKGIGKLGYVSNLMRKLLLPYLLFQLIYSSYFYYTGSEGWDTPLFYPHWSLWFLLSLFSWHILLIFFKKIPPFFGISLAVILGLLVGYIDTIGHTYSISRTFVFFPFFLGGYWLTKEQIFQWKEPVYRLISLVVILLTVLILTILPDFQVQWLFGSFSYGALEAPQLGVLFRIAQYFFGISLAFSIFAWVPRQPFYWTKFGQQTFYVYLLHGLFIHFFRETEILRINNVFEFLLVCLLAMAIVLLLSSRVVFLSFQPVIEGKLTALKLAMKGKKSTYTVGNSKYMY</sequence>
<keyword evidence="5" id="KW-0012">Acyltransferase</keyword>
<feature type="transmembrane region" description="Helical" evidence="3">
    <location>
        <begin position="129"/>
        <end position="145"/>
    </location>
</feature>
<evidence type="ECO:0000313" key="5">
    <source>
        <dbReference type="EMBL" id="MCZ0702537.1"/>
    </source>
</evidence>
<gene>
    <name evidence="5" type="ORF">OWO01_04850</name>
</gene>
<dbReference type="InterPro" id="IPR002656">
    <property type="entry name" value="Acyl_transf_3_dom"/>
</dbReference>
<protein>
    <submittedName>
        <fullName evidence="5">Acyltransferase family protein</fullName>
    </submittedName>
</protein>
<feature type="transmembrane region" description="Helical" evidence="3">
    <location>
        <begin position="12"/>
        <end position="28"/>
    </location>
</feature>
<dbReference type="PANTHER" id="PTHR37312:SF1">
    <property type="entry name" value="MEMBRANE-BOUND ACYLTRANSFERASE YKRP-RELATED"/>
    <property type="match status" value="1"/>
</dbReference>
<name>A0A9J6RBD0_9BACI</name>
<feature type="transmembrane region" description="Helical" evidence="3">
    <location>
        <begin position="286"/>
        <end position="308"/>
    </location>
</feature>
<dbReference type="GO" id="GO:0016747">
    <property type="term" value="F:acyltransferase activity, transferring groups other than amino-acyl groups"/>
    <property type="evidence" value="ECO:0007669"/>
    <property type="project" value="InterPro"/>
</dbReference>
<proteinExistence type="inferred from homology"/>
<comment type="subcellular location">
    <subcellularLocation>
        <location evidence="1">Membrane</location>
    </subcellularLocation>
</comment>
<feature type="transmembrane region" description="Helical" evidence="3">
    <location>
        <begin position="222"/>
        <end position="244"/>
    </location>
</feature>
<feature type="transmembrane region" description="Helical" evidence="3">
    <location>
        <begin position="151"/>
        <end position="170"/>
    </location>
</feature>
<dbReference type="AlphaFoldDB" id="A0A9J6RBD0"/>
<dbReference type="RefSeq" id="WP_268779310.1">
    <property type="nucleotide sequence ID" value="NZ_JAPRAT010000006.1"/>
</dbReference>
<feature type="transmembrane region" description="Helical" evidence="3">
    <location>
        <begin position="182"/>
        <end position="202"/>
    </location>
</feature>
<evidence type="ECO:0000256" key="3">
    <source>
        <dbReference type="SAM" id="Phobius"/>
    </source>
</evidence>
<evidence type="ECO:0000259" key="4">
    <source>
        <dbReference type="Pfam" id="PF01757"/>
    </source>
</evidence>
<keyword evidence="5" id="KW-0808">Transferase</keyword>
<evidence type="ECO:0000256" key="1">
    <source>
        <dbReference type="ARBA" id="ARBA00004370"/>
    </source>
</evidence>
<accession>A0A9J6RBD0</accession>
<feature type="transmembrane region" description="Helical" evidence="3">
    <location>
        <begin position="73"/>
        <end position="90"/>
    </location>
</feature>
<organism evidence="5 6">
    <name type="scientific">Natronobacillus azotifigens</name>
    <dbReference type="NCBI Taxonomy" id="472978"/>
    <lineage>
        <taxon>Bacteria</taxon>
        <taxon>Bacillati</taxon>
        <taxon>Bacillota</taxon>
        <taxon>Bacilli</taxon>
        <taxon>Bacillales</taxon>
        <taxon>Bacillaceae</taxon>
        <taxon>Natronobacillus</taxon>
    </lineage>
</organism>
<dbReference type="InterPro" id="IPR052734">
    <property type="entry name" value="Nod_factor_acetyltransferase"/>
</dbReference>
<keyword evidence="6" id="KW-1185">Reference proteome</keyword>
<dbReference type="EMBL" id="JAPRAT010000006">
    <property type="protein sequence ID" value="MCZ0702537.1"/>
    <property type="molecule type" value="Genomic_DNA"/>
</dbReference>